<sequence>MPGILVPQYVVESAFPLALMRQVIHKALLQVRLLATPHSNPHLLEDDELPAPSVLGSNPIAPSDKGKGVYIPQPAQPLHAAPSGSALAAPTQTDAARGDARGPVVDPVPKFRPRPLQPGALSTPEWALEPPATDVTLNKPATSPFPGATQGIQHKAPTAAAVTLQSLLAAPSMQQSDLHIPSQNTTDAITAPAPTTQRKGVVSEAEARRLIGQSSLASGSRRKAVQVAPAPPHHPPVHAPGEAPATAHAHGPSAASRPPTGKQVQPRATPTSKQAPPQPGPDAPTLAHAKPITTLSAAPAPGPTLTVPDGAMDSAPSGKPPSSRKKRTVDVLEPVDESFGRHKRQKRLTPKAMQNKKPSA</sequence>
<name>A0A8K0XSP8_9AGAR</name>
<accession>A0A8K0XSP8</accession>
<gene>
    <name evidence="2" type="ORF">BXZ70DRAFT_1005688</name>
</gene>
<organism evidence="2 3">
    <name type="scientific">Cristinia sonorae</name>
    <dbReference type="NCBI Taxonomy" id="1940300"/>
    <lineage>
        <taxon>Eukaryota</taxon>
        <taxon>Fungi</taxon>
        <taxon>Dikarya</taxon>
        <taxon>Basidiomycota</taxon>
        <taxon>Agaricomycotina</taxon>
        <taxon>Agaricomycetes</taxon>
        <taxon>Agaricomycetidae</taxon>
        <taxon>Agaricales</taxon>
        <taxon>Pleurotineae</taxon>
        <taxon>Stephanosporaceae</taxon>
        <taxon>Cristinia</taxon>
    </lineage>
</organism>
<evidence type="ECO:0000313" key="2">
    <source>
        <dbReference type="EMBL" id="KAH8104146.1"/>
    </source>
</evidence>
<protein>
    <submittedName>
        <fullName evidence="2">Uncharacterized protein</fullName>
    </submittedName>
</protein>
<feature type="compositionally biased region" description="Polar residues" evidence="1">
    <location>
        <begin position="262"/>
        <end position="275"/>
    </location>
</feature>
<feature type="compositionally biased region" description="Pro residues" evidence="1">
    <location>
        <begin position="229"/>
        <end position="238"/>
    </location>
</feature>
<proteinExistence type="predicted"/>
<dbReference type="AlphaFoldDB" id="A0A8K0XSP8"/>
<dbReference type="EMBL" id="JAEVFJ010000006">
    <property type="protein sequence ID" value="KAH8104146.1"/>
    <property type="molecule type" value="Genomic_DNA"/>
</dbReference>
<dbReference type="Proteomes" id="UP000813824">
    <property type="component" value="Unassembled WGS sequence"/>
</dbReference>
<feature type="compositionally biased region" description="Low complexity" evidence="1">
    <location>
        <begin position="185"/>
        <end position="196"/>
    </location>
</feature>
<evidence type="ECO:0000256" key="1">
    <source>
        <dbReference type="SAM" id="MobiDB-lite"/>
    </source>
</evidence>
<evidence type="ECO:0000313" key="3">
    <source>
        <dbReference type="Proteomes" id="UP000813824"/>
    </source>
</evidence>
<comment type="caution">
    <text evidence="2">The sequence shown here is derived from an EMBL/GenBank/DDBJ whole genome shotgun (WGS) entry which is preliminary data.</text>
</comment>
<keyword evidence="3" id="KW-1185">Reference proteome</keyword>
<feature type="region of interest" description="Disordered" evidence="1">
    <location>
        <begin position="44"/>
        <end position="126"/>
    </location>
</feature>
<feature type="region of interest" description="Disordered" evidence="1">
    <location>
        <begin position="184"/>
        <end position="360"/>
    </location>
</feature>
<reference evidence="2" key="1">
    <citation type="journal article" date="2021" name="New Phytol.">
        <title>Evolutionary innovations through gain and loss of genes in the ectomycorrhizal Boletales.</title>
        <authorList>
            <person name="Wu G."/>
            <person name="Miyauchi S."/>
            <person name="Morin E."/>
            <person name="Kuo A."/>
            <person name="Drula E."/>
            <person name="Varga T."/>
            <person name="Kohler A."/>
            <person name="Feng B."/>
            <person name="Cao Y."/>
            <person name="Lipzen A."/>
            <person name="Daum C."/>
            <person name="Hundley H."/>
            <person name="Pangilinan J."/>
            <person name="Johnson J."/>
            <person name="Barry K."/>
            <person name="LaButti K."/>
            <person name="Ng V."/>
            <person name="Ahrendt S."/>
            <person name="Min B."/>
            <person name="Choi I.G."/>
            <person name="Park H."/>
            <person name="Plett J.M."/>
            <person name="Magnuson J."/>
            <person name="Spatafora J.W."/>
            <person name="Nagy L.G."/>
            <person name="Henrissat B."/>
            <person name="Grigoriev I.V."/>
            <person name="Yang Z.L."/>
            <person name="Xu J."/>
            <person name="Martin F.M."/>
        </authorList>
    </citation>
    <scope>NUCLEOTIDE SEQUENCE</scope>
    <source>
        <strain evidence="2">KKN 215</strain>
    </source>
</reference>